<dbReference type="Proteomes" id="UP001281147">
    <property type="component" value="Unassembled WGS sequence"/>
</dbReference>
<keyword evidence="2" id="KW-1185">Reference proteome</keyword>
<sequence length="567" mass="61835">MAAGIEMAGLALAVFPVAIKTINWYSGMVTSHEIKLLADSLNINKLIFLQSVEYLLRSVVSTARLRELLDNLQGPAWKDKALAEQVANHLGADYDNIVETMNDIYRTILKLTQKLATQSNTTKNRNSIADRAKLVVKCFVHGPSAKTSLDRLKNRINEFRMLVEGSHKLASPPSSSTDALRDLNRVQECADGLHDALQAGWTCTCDEGHPANIQLEIWSPRGEKGSENISFKFSLLFASDAEHAQADHWITAEITLSQTATTGVPSLVCRSIDGSIGGAGPPHVAIRRGGPDLSAAVAPSGAALSLATDIDDAIDLCDFCKKPEENPRPARRRLGSVSDSTGRTFDLFSKSSSNPTAMPAVSSIKLREVFKERSMLSNKDRIQLGLMLAWGVLQISSTSWLKGIWTRENILVVRDGTNIPLPYISHAFQSARRNSQSSTLTPTTSNHVTKWIRNASLFALGILLLELAYNSPIEDLATNDEKDGHGEMFAHTPFLTAMRLANSVHDKFGVHYGQAVNACLHPNVELDADGRPADSSRFARSVVKDIIDPLKAVSGYVQALRFGGDTQ</sequence>
<evidence type="ECO:0000313" key="2">
    <source>
        <dbReference type="Proteomes" id="UP001281147"/>
    </source>
</evidence>
<dbReference type="EMBL" id="JAUTXU010000005">
    <property type="protein sequence ID" value="KAK3724399.1"/>
    <property type="molecule type" value="Genomic_DNA"/>
</dbReference>
<evidence type="ECO:0000313" key="1">
    <source>
        <dbReference type="EMBL" id="KAK3724399.1"/>
    </source>
</evidence>
<proteinExistence type="predicted"/>
<comment type="caution">
    <text evidence="1">The sequence shown here is derived from an EMBL/GenBank/DDBJ whole genome shotgun (WGS) entry which is preliminary data.</text>
</comment>
<accession>A0ACC3NWY7</accession>
<name>A0ACC3NWY7_9PEZI</name>
<protein>
    <submittedName>
        <fullName evidence="1">Uncharacterized protein</fullName>
    </submittedName>
</protein>
<reference evidence="1" key="1">
    <citation type="submission" date="2023-07" db="EMBL/GenBank/DDBJ databases">
        <title>Black Yeasts Isolated from many extreme environments.</title>
        <authorList>
            <person name="Coleine C."/>
            <person name="Stajich J.E."/>
            <person name="Selbmann L."/>
        </authorList>
    </citation>
    <scope>NUCLEOTIDE SEQUENCE</scope>
    <source>
        <strain evidence="1">CCFEE 5714</strain>
    </source>
</reference>
<gene>
    <name evidence="1" type="ORF">LTR37_001023</name>
</gene>
<organism evidence="1 2">
    <name type="scientific">Vermiconidia calcicola</name>
    <dbReference type="NCBI Taxonomy" id="1690605"/>
    <lineage>
        <taxon>Eukaryota</taxon>
        <taxon>Fungi</taxon>
        <taxon>Dikarya</taxon>
        <taxon>Ascomycota</taxon>
        <taxon>Pezizomycotina</taxon>
        <taxon>Dothideomycetes</taxon>
        <taxon>Dothideomycetidae</taxon>
        <taxon>Mycosphaerellales</taxon>
        <taxon>Extremaceae</taxon>
        <taxon>Vermiconidia</taxon>
    </lineage>
</organism>